<dbReference type="SUPFAM" id="SSF48371">
    <property type="entry name" value="ARM repeat"/>
    <property type="match status" value="1"/>
</dbReference>
<dbReference type="GO" id="GO:0019903">
    <property type="term" value="F:protein phosphatase binding"/>
    <property type="evidence" value="ECO:0007669"/>
    <property type="project" value="InterPro"/>
</dbReference>
<keyword evidence="4" id="KW-1185">Reference proteome</keyword>
<reference evidence="3 4" key="2">
    <citation type="journal article" date="2017" name="Nature">
        <title>The Apostasia genome and the evolution of orchids.</title>
        <authorList>
            <person name="Zhang G.Q."/>
            <person name="Liu K.W."/>
            <person name="Li Z."/>
            <person name="Lohaus R."/>
            <person name="Hsiao Y.Y."/>
            <person name="Niu S.C."/>
            <person name="Wang J.Y."/>
            <person name="Lin Y.C."/>
            <person name="Xu Q."/>
            <person name="Chen L.J."/>
            <person name="Yoshida K."/>
            <person name="Fujiwara S."/>
            <person name="Wang Z.W."/>
            <person name="Zhang Y.Q."/>
            <person name="Mitsuda N."/>
            <person name="Wang M."/>
            <person name="Liu G.H."/>
            <person name="Pecoraro L."/>
            <person name="Huang H.X."/>
            <person name="Xiao X.J."/>
            <person name="Lin M."/>
            <person name="Wu X.Y."/>
            <person name="Wu W.L."/>
            <person name="Chen Y.Y."/>
            <person name="Chang S.B."/>
            <person name="Sakamoto S."/>
            <person name="Ohme-Takagi M."/>
            <person name="Yagi M."/>
            <person name="Zeng S.J."/>
            <person name="Shen C.Y."/>
            <person name="Yeh C.M."/>
            <person name="Luo Y.B."/>
            <person name="Tsai W.C."/>
            <person name="Van de Peer Y."/>
            <person name="Liu Z.J."/>
        </authorList>
    </citation>
    <scope>NUCLEOTIDE SEQUENCE [LARGE SCALE GENOMIC DNA]</scope>
    <source>
        <tissue evidence="3">The whole plant</tissue>
    </source>
</reference>
<evidence type="ECO:0008006" key="5">
    <source>
        <dbReference type="Google" id="ProtNLM"/>
    </source>
</evidence>
<accession>A0A2I0X1R7</accession>
<dbReference type="InterPro" id="IPR007587">
    <property type="entry name" value="SAPS"/>
</dbReference>
<sequence>MAFSKPLASQNLSSLVSGDVKGLGGSGEEKQLALWPSRWRQQGVHDSAEVHANAAEVLCAITRYSPPGLAAKVCSPSFVGRLFQNALEDSRPKSVLIQSLSVCICLLDPKRLLQSSYQSFRSQLSHGTVVIADPETVYLMLERLGYLLKLLDVTTSDDNLPSTFGCLKPPLGKHRLKIVEFISILFTLGSKDAEKELIRLGALRHALDLFFEYPFNNFLHHKVESIIVSCLESKKASLVEHVLHECDIVGKILQVEKQPALQIDCNKENSEWVDWHAKVLVKRNSVENVCNWACGRPSSLHDRVRDSDDEDLRDRDDYDVATLASNLSQAFRYNIYDNDVIEEDVHFDDESAEVVISALRLGDDHDSSLFTNSNWFAFEGNRAVNDLSPVSLASPSQNPDGTGKIVGGESEDPADRSASSSDFQDTGAAGLSNGSLMKDDLANSNPPIESAKPPEWIEWRESTVTITNALKVEIELKDNTTDEIETQNQELESSPGSKKLATIMSPVSDRNVIPLASQS</sequence>
<dbReference type="Proteomes" id="UP000233837">
    <property type="component" value="Unassembled WGS sequence"/>
</dbReference>
<dbReference type="PANTHER" id="PTHR12634">
    <property type="entry name" value="SIT4 YEAST -ASSOCIATING PROTEIN-RELATED"/>
    <property type="match status" value="1"/>
</dbReference>
<dbReference type="PANTHER" id="PTHR12634:SF20">
    <property type="entry name" value="SIT4 PHOSPHATASE-ASSOCIATED FAMILY PROTEIN"/>
    <property type="match status" value="1"/>
</dbReference>
<evidence type="ECO:0000313" key="3">
    <source>
        <dbReference type="EMBL" id="PKU81852.1"/>
    </source>
</evidence>
<feature type="compositionally biased region" description="Polar residues" evidence="2">
    <location>
        <begin position="391"/>
        <end position="400"/>
    </location>
</feature>
<dbReference type="InterPro" id="IPR016024">
    <property type="entry name" value="ARM-type_fold"/>
</dbReference>
<dbReference type="AlphaFoldDB" id="A0A2I0X1R7"/>
<dbReference type="GO" id="GO:0019888">
    <property type="term" value="F:protein phosphatase regulator activity"/>
    <property type="evidence" value="ECO:0007669"/>
    <property type="project" value="TreeGrafter"/>
</dbReference>
<protein>
    <recommendedName>
        <fullName evidence="5">Serine/threonine-protein phosphatase 6 regulatory subunit 3</fullName>
    </recommendedName>
</protein>
<reference evidence="3 4" key="1">
    <citation type="journal article" date="2016" name="Sci. Rep.">
        <title>The Dendrobium catenatum Lindl. genome sequence provides insights into polysaccharide synthase, floral development and adaptive evolution.</title>
        <authorList>
            <person name="Zhang G.Q."/>
            <person name="Xu Q."/>
            <person name="Bian C."/>
            <person name="Tsai W.C."/>
            <person name="Yeh C.M."/>
            <person name="Liu K.W."/>
            <person name="Yoshida K."/>
            <person name="Zhang L.S."/>
            <person name="Chang S.B."/>
            <person name="Chen F."/>
            <person name="Shi Y."/>
            <person name="Su Y.Y."/>
            <person name="Zhang Y.Q."/>
            <person name="Chen L.J."/>
            <person name="Yin Y."/>
            <person name="Lin M."/>
            <person name="Huang H."/>
            <person name="Deng H."/>
            <person name="Wang Z.W."/>
            <person name="Zhu S.L."/>
            <person name="Zhao X."/>
            <person name="Deng C."/>
            <person name="Niu S.C."/>
            <person name="Huang J."/>
            <person name="Wang M."/>
            <person name="Liu G.H."/>
            <person name="Yang H.J."/>
            <person name="Xiao X.J."/>
            <person name="Hsiao Y.Y."/>
            <person name="Wu W.L."/>
            <person name="Chen Y.Y."/>
            <person name="Mitsuda N."/>
            <person name="Ohme-Takagi M."/>
            <person name="Luo Y.B."/>
            <person name="Van de Peer Y."/>
            <person name="Liu Z.J."/>
        </authorList>
    </citation>
    <scope>NUCLEOTIDE SEQUENCE [LARGE SCALE GENOMIC DNA]</scope>
    <source>
        <tissue evidence="3">The whole plant</tissue>
    </source>
</reference>
<evidence type="ECO:0000256" key="2">
    <source>
        <dbReference type="SAM" id="MobiDB-lite"/>
    </source>
</evidence>
<name>A0A2I0X1R7_9ASPA</name>
<feature type="region of interest" description="Disordered" evidence="2">
    <location>
        <begin position="480"/>
        <end position="519"/>
    </location>
</feature>
<dbReference type="EMBL" id="KZ502211">
    <property type="protein sequence ID" value="PKU81852.1"/>
    <property type="molecule type" value="Genomic_DNA"/>
</dbReference>
<feature type="region of interest" description="Disordered" evidence="2">
    <location>
        <begin position="389"/>
        <end position="456"/>
    </location>
</feature>
<dbReference type="Pfam" id="PF04499">
    <property type="entry name" value="SAPS"/>
    <property type="match status" value="2"/>
</dbReference>
<proteinExistence type="inferred from homology"/>
<dbReference type="STRING" id="906689.A0A2I0X1R7"/>
<evidence type="ECO:0000256" key="1">
    <source>
        <dbReference type="ARBA" id="ARBA00006180"/>
    </source>
</evidence>
<gene>
    <name evidence="3" type="ORF">MA16_Dca003868</name>
</gene>
<feature type="compositionally biased region" description="Polar residues" evidence="2">
    <location>
        <begin position="486"/>
        <end position="496"/>
    </location>
</feature>
<comment type="similarity">
    <text evidence="1">Belongs to the SAPS family.</text>
</comment>
<organism evidence="3 4">
    <name type="scientific">Dendrobium catenatum</name>
    <dbReference type="NCBI Taxonomy" id="906689"/>
    <lineage>
        <taxon>Eukaryota</taxon>
        <taxon>Viridiplantae</taxon>
        <taxon>Streptophyta</taxon>
        <taxon>Embryophyta</taxon>
        <taxon>Tracheophyta</taxon>
        <taxon>Spermatophyta</taxon>
        <taxon>Magnoliopsida</taxon>
        <taxon>Liliopsida</taxon>
        <taxon>Asparagales</taxon>
        <taxon>Orchidaceae</taxon>
        <taxon>Epidendroideae</taxon>
        <taxon>Malaxideae</taxon>
        <taxon>Dendrobiinae</taxon>
        <taxon>Dendrobium</taxon>
    </lineage>
</organism>
<evidence type="ECO:0000313" key="4">
    <source>
        <dbReference type="Proteomes" id="UP000233837"/>
    </source>
</evidence>